<feature type="domain" description="YgjP-like metallopeptidase" evidence="1">
    <location>
        <begin position="31"/>
        <end position="238"/>
    </location>
</feature>
<dbReference type="PANTHER" id="PTHR30399">
    <property type="entry name" value="UNCHARACTERIZED PROTEIN YGJP"/>
    <property type="match status" value="1"/>
</dbReference>
<dbReference type="eggNOG" id="COG1451">
    <property type="taxonomic scope" value="Bacteria"/>
</dbReference>
<dbReference type="PANTHER" id="PTHR30399:SF1">
    <property type="entry name" value="UTP PYROPHOSPHATASE"/>
    <property type="match status" value="1"/>
</dbReference>
<dbReference type="STRING" id="314278.NB231_00815"/>
<gene>
    <name evidence="2" type="ORF">NB231_00815</name>
</gene>
<name>A4BSX4_9GAMM</name>
<keyword evidence="3" id="KW-1185">Reference proteome</keyword>
<evidence type="ECO:0000313" key="2">
    <source>
        <dbReference type="EMBL" id="EAR21218.1"/>
    </source>
</evidence>
<dbReference type="GO" id="GO:0016787">
    <property type="term" value="F:hydrolase activity"/>
    <property type="evidence" value="ECO:0007669"/>
    <property type="project" value="UniProtKB-KW"/>
</dbReference>
<proteinExistence type="predicted"/>
<reference evidence="2 3" key="1">
    <citation type="submission" date="2006-02" db="EMBL/GenBank/DDBJ databases">
        <authorList>
            <person name="Waterbury J."/>
            <person name="Ferriera S."/>
            <person name="Johnson J."/>
            <person name="Kravitz S."/>
            <person name="Halpern A."/>
            <person name="Remington K."/>
            <person name="Beeson K."/>
            <person name="Tran B."/>
            <person name="Rogers Y.-H."/>
            <person name="Friedman R."/>
            <person name="Venter J.C."/>
        </authorList>
    </citation>
    <scope>NUCLEOTIDE SEQUENCE [LARGE SCALE GENOMIC DNA]</scope>
    <source>
        <strain evidence="2 3">Nb-231</strain>
    </source>
</reference>
<comment type="caution">
    <text evidence="2">The sequence shown here is derived from an EMBL/GenBank/DDBJ whole genome shotgun (WGS) entry which is preliminary data.</text>
</comment>
<dbReference type="EMBL" id="AAOF01000011">
    <property type="protein sequence ID" value="EAR21218.1"/>
    <property type="molecule type" value="Genomic_DNA"/>
</dbReference>
<dbReference type="InterPro" id="IPR002725">
    <property type="entry name" value="YgjP-like_metallopeptidase"/>
</dbReference>
<dbReference type="CDD" id="cd07344">
    <property type="entry name" value="M48_yhfN_like"/>
    <property type="match status" value="1"/>
</dbReference>
<evidence type="ECO:0000259" key="1">
    <source>
        <dbReference type="Pfam" id="PF01863"/>
    </source>
</evidence>
<dbReference type="Proteomes" id="UP000003374">
    <property type="component" value="Unassembled WGS sequence"/>
</dbReference>
<organism evidence="2 3">
    <name type="scientific">Nitrococcus mobilis Nb-231</name>
    <dbReference type="NCBI Taxonomy" id="314278"/>
    <lineage>
        <taxon>Bacteria</taxon>
        <taxon>Pseudomonadati</taxon>
        <taxon>Pseudomonadota</taxon>
        <taxon>Gammaproteobacteria</taxon>
        <taxon>Chromatiales</taxon>
        <taxon>Ectothiorhodospiraceae</taxon>
        <taxon>Nitrococcus</taxon>
    </lineage>
</organism>
<sequence>MCRHGEASQRLAVALAPGRFLRVVLQRRRRRTLAIHVHRDATVEVRVPVACPLGTVVEFVRRRRAWIMRQLEWVATYPPTRALQYTQGEHHRYIGEWVMLALRSGSPRQGQLVAGRLLLTLRGSTDPTRVKRLLEQWYRDRASEIFAERLAYWSEHPAYGGLGLPPLRLRRMSRRWGSCSSRGVITLNTGLVKRRLELIDYVVVHELCHLRVFDHSARFYALLDKVLPDWRRRHRALAHL</sequence>
<evidence type="ECO:0000313" key="3">
    <source>
        <dbReference type="Proteomes" id="UP000003374"/>
    </source>
</evidence>
<dbReference type="Gene3D" id="3.30.2010.10">
    <property type="entry name" value="Metalloproteases ('zincins'), catalytic domain"/>
    <property type="match status" value="1"/>
</dbReference>
<dbReference type="Pfam" id="PF01863">
    <property type="entry name" value="YgjP-like"/>
    <property type="match status" value="1"/>
</dbReference>
<dbReference type="AlphaFoldDB" id="A4BSX4"/>
<dbReference type="HOGENOM" id="CLU_065947_1_1_6"/>
<dbReference type="InterPro" id="IPR053136">
    <property type="entry name" value="UTP_pyrophosphatase-like"/>
</dbReference>
<keyword evidence="2" id="KW-0378">Hydrolase</keyword>
<protein>
    <submittedName>
        <fullName evidence="2">Predicted metal-dependent hydrolase</fullName>
    </submittedName>
</protein>
<accession>A4BSX4</accession>